<evidence type="ECO:0000313" key="2">
    <source>
        <dbReference type="Proteomes" id="UP000776700"/>
    </source>
</evidence>
<comment type="caution">
    <text evidence="1">The sequence shown here is derived from an EMBL/GenBank/DDBJ whole genome shotgun (WGS) entry which is preliminary data.</text>
</comment>
<reference evidence="1" key="1">
    <citation type="journal article" date="2021" name="PeerJ">
        <title>Extensive microbial diversity within the chicken gut microbiome revealed by metagenomics and culture.</title>
        <authorList>
            <person name="Gilroy R."/>
            <person name="Ravi A."/>
            <person name="Getino M."/>
            <person name="Pursley I."/>
            <person name="Horton D.L."/>
            <person name="Alikhan N.F."/>
            <person name="Baker D."/>
            <person name="Gharbi K."/>
            <person name="Hall N."/>
            <person name="Watson M."/>
            <person name="Adriaenssens E.M."/>
            <person name="Foster-Nyarko E."/>
            <person name="Jarju S."/>
            <person name="Secka A."/>
            <person name="Antonio M."/>
            <person name="Oren A."/>
            <person name="Chaudhuri R.R."/>
            <person name="La Ragione R."/>
            <person name="Hildebrand F."/>
            <person name="Pallen M.J."/>
        </authorList>
    </citation>
    <scope>NUCLEOTIDE SEQUENCE</scope>
    <source>
        <strain evidence="1">1277</strain>
    </source>
</reference>
<reference evidence="1" key="2">
    <citation type="submission" date="2021-09" db="EMBL/GenBank/DDBJ databases">
        <authorList>
            <person name="Gilroy R."/>
        </authorList>
    </citation>
    <scope>NUCLEOTIDE SEQUENCE</scope>
    <source>
        <strain evidence="1">1277</strain>
    </source>
</reference>
<proteinExistence type="predicted"/>
<dbReference type="AlphaFoldDB" id="A0A921N0C7"/>
<sequence>MSFINKCSTIIRRSDKEIFKFYVDNTIKIDHYDKNNNLISSTNLDNLKGMDFTNCSFCIDNNNNIYGIYKDNNLKMIHIPRDSSMISKKDILTYDSKKFDIMFPYINVINNSIHIIYYVYNNNSTNTCALFHHYYNNGVWIENKIDFITHIVLDNFTVLWIQNSPVLFYFNLVNGCEEIFFSRFNPNSLTWSNPCQITNSNKNKLYLSVLKDNMNFYHLTFCESIDNGYSVKYMNGYLNENKLDISTSIYVSGPSTCIYPSIVKQNSTIYLMWVNSNKLYTSISNDLGKTWSEHQIDETSIDERFCRSKFLSNYPDDFSYNLTSVFTIDDDITIIGF</sequence>
<dbReference type="EMBL" id="DYUB01000157">
    <property type="protein sequence ID" value="HJG96403.1"/>
    <property type="molecule type" value="Genomic_DNA"/>
</dbReference>
<dbReference type="InterPro" id="IPR036278">
    <property type="entry name" value="Sialidase_sf"/>
</dbReference>
<protein>
    <submittedName>
        <fullName evidence="1">Uncharacterized protein</fullName>
    </submittedName>
</protein>
<dbReference type="Proteomes" id="UP000776700">
    <property type="component" value="Unassembled WGS sequence"/>
</dbReference>
<dbReference type="SUPFAM" id="SSF50939">
    <property type="entry name" value="Sialidases"/>
    <property type="match status" value="1"/>
</dbReference>
<gene>
    <name evidence="1" type="ORF">K8V90_04785</name>
</gene>
<evidence type="ECO:0000313" key="1">
    <source>
        <dbReference type="EMBL" id="HJG96403.1"/>
    </source>
</evidence>
<name>A0A921N0C7_9FIRM</name>
<organism evidence="1 2">
    <name type="scientific">Romboutsia timonensis</name>
    <dbReference type="NCBI Taxonomy" id="1776391"/>
    <lineage>
        <taxon>Bacteria</taxon>
        <taxon>Bacillati</taxon>
        <taxon>Bacillota</taxon>
        <taxon>Clostridia</taxon>
        <taxon>Peptostreptococcales</taxon>
        <taxon>Peptostreptococcaceae</taxon>
        <taxon>Romboutsia</taxon>
    </lineage>
</organism>
<accession>A0A921N0C7</accession>